<protein>
    <recommendedName>
        <fullName evidence="4">C2H2-type domain-containing protein</fullName>
    </recommendedName>
</protein>
<dbReference type="Pfam" id="PF22939">
    <property type="entry name" value="WHD_GPIID"/>
    <property type="match status" value="1"/>
</dbReference>
<feature type="domain" description="C2H2-type" evidence="4">
    <location>
        <begin position="1312"/>
        <end position="1339"/>
    </location>
</feature>
<feature type="domain" description="C2H2-type" evidence="4">
    <location>
        <begin position="1340"/>
        <end position="1368"/>
    </location>
</feature>
<dbReference type="InterPro" id="IPR013087">
    <property type="entry name" value="Znf_C2H2_type"/>
</dbReference>
<dbReference type="RefSeq" id="XP_070893104.1">
    <property type="nucleotide sequence ID" value="XM_071041982.1"/>
</dbReference>
<keyword evidence="6" id="KW-1185">Reference proteome</keyword>
<dbReference type="InterPro" id="IPR056884">
    <property type="entry name" value="NPHP3-like_N"/>
</dbReference>
<evidence type="ECO:0000313" key="5">
    <source>
        <dbReference type="EMBL" id="KAL2838592.1"/>
    </source>
</evidence>
<accession>A0ABR4JFT2</accession>
<keyword evidence="2" id="KW-0862">Zinc</keyword>
<comment type="caution">
    <text evidence="5">The sequence shown here is derived from an EMBL/GenBank/DDBJ whole genome shotgun (WGS) entry which is preliminary data.</text>
</comment>
<evidence type="ECO:0000256" key="1">
    <source>
        <dbReference type="ARBA" id="ARBA00022737"/>
    </source>
</evidence>
<reference evidence="5 6" key="1">
    <citation type="submission" date="2024-07" db="EMBL/GenBank/DDBJ databases">
        <title>Section-level genome sequencing and comparative genomics of Aspergillus sections Usti and Cavernicolus.</title>
        <authorList>
            <consortium name="Lawrence Berkeley National Laboratory"/>
            <person name="Nybo J.L."/>
            <person name="Vesth T.C."/>
            <person name="Theobald S."/>
            <person name="Frisvad J.C."/>
            <person name="Larsen T.O."/>
            <person name="Kjaerboelling I."/>
            <person name="Rothschild-Mancinelli K."/>
            <person name="Lyhne E.K."/>
            <person name="Kogle M.E."/>
            <person name="Barry K."/>
            <person name="Clum A."/>
            <person name="Na H."/>
            <person name="Ledsgaard L."/>
            <person name="Lin J."/>
            <person name="Lipzen A."/>
            <person name="Kuo A."/>
            <person name="Riley R."/>
            <person name="Mondo S."/>
            <person name="LaButti K."/>
            <person name="Haridas S."/>
            <person name="Pangalinan J."/>
            <person name="Salamov A.A."/>
            <person name="Simmons B.A."/>
            <person name="Magnuson J.K."/>
            <person name="Chen J."/>
            <person name="Drula E."/>
            <person name="Henrissat B."/>
            <person name="Wiebenga A."/>
            <person name="Lubbers R.J."/>
            <person name="Gomes A.C."/>
            <person name="Macurrencykelacurrency M.R."/>
            <person name="Stajich J."/>
            <person name="Grigoriev I.V."/>
            <person name="Mortensen U.H."/>
            <person name="De vries R.P."/>
            <person name="Baker S.E."/>
            <person name="Andersen M.R."/>
        </authorList>
    </citation>
    <scope>NUCLEOTIDE SEQUENCE [LARGE SCALE GENOMIC DNA]</scope>
    <source>
        <strain evidence="5 6">CBS 756.74</strain>
    </source>
</reference>
<dbReference type="InterPro" id="IPR029058">
    <property type="entry name" value="AB_hydrolase_fold"/>
</dbReference>
<organism evidence="5 6">
    <name type="scientific">Aspergillus pseudodeflectus</name>
    <dbReference type="NCBI Taxonomy" id="176178"/>
    <lineage>
        <taxon>Eukaryota</taxon>
        <taxon>Fungi</taxon>
        <taxon>Dikarya</taxon>
        <taxon>Ascomycota</taxon>
        <taxon>Pezizomycotina</taxon>
        <taxon>Eurotiomycetes</taxon>
        <taxon>Eurotiomycetidae</taxon>
        <taxon>Eurotiales</taxon>
        <taxon>Aspergillaceae</taxon>
        <taxon>Aspergillus</taxon>
        <taxon>Aspergillus subgen. Nidulantes</taxon>
    </lineage>
</organism>
<feature type="region of interest" description="Disordered" evidence="3">
    <location>
        <begin position="1289"/>
        <end position="1317"/>
    </location>
</feature>
<keyword evidence="2" id="KW-0479">Metal-binding</keyword>
<dbReference type="Gene3D" id="3.40.50.1820">
    <property type="entry name" value="alpha/beta hydrolase"/>
    <property type="match status" value="1"/>
</dbReference>
<feature type="region of interest" description="Disordered" evidence="3">
    <location>
        <begin position="1415"/>
        <end position="1438"/>
    </location>
</feature>
<dbReference type="EMBL" id="JBFXLR010000083">
    <property type="protein sequence ID" value="KAL2838592.1"/>
    <property type="molecule type" value="Genomic_DNA"/>
</dbReference>
<dbReference type="PANTHER" id="PTHR10039:SF14">
    <property type="entry name" value="NACHT DOMAIN-CONTAINING PROTEIN"/>
    <property type="match status" value="1"/>
</dbReference>
<dbReference type="Gene3D" id="3.40.50.300">
    <property type="entry name" value="P-loop containing nucleotide triphosphate hydrolases"/>
    <property type="match status" value="1"/>
</dbReference>
<dbReference type="Gene3D" id="3.30.160.60">
    <property type="entry name" value="Classic Zinc Finger"/>
    <property type="match status" value="2"/>
</dbReference>
<evidence type="ECO:0000256" key="3">
    <source>
        <dbReference type="SAM" id="MobiDB-lite"/>
    </source>
</evidence>
<dbReference type="SUPFAM" id="SSF57667">
    <property type="entry name" value="beta-beta-alpha zinc fingers"/>
    <property type="match status" value="1"/>
</dbReference>
<dbReference type="SUPFAM" id="SSF52540">
    <property type="entry name" value="P-loop containing nucleoside triphosphate hydrolases"/>
    <property type="match status" value="1"/>
</dbReference>
<keyword evidence="1" id="KW-0677">Repeat</keyword>
<dbReference type="Proteomes" id="UP001610444">
    <property type="component" value="Unassembled WGS sequence"/>
</dbReference>
<proteinExistence type="predicted"/>
<feature type="compositionally biased region" description="Polar residues" evidence="3">
    <location>
        <begin position="397"/>
        <end position="406"/>
    </location>
</feature>
<evidence type="ECO:0000313" key="6">
    <source>
        <dbReference type="Proteomes" id="UP001610444"/>
    </source>
</evidence>
<dbReference type="PROSITE" id="PS00028">
    <property type="entry name" value="ZINC_FINGER_C2H2_1"/>
    <property type="match status" value="2"/>
</dbReference>
<feature type="region of interest" description="Disordered" evidence="3">
    <location>
        <begin position="369"/>
        <end position="415"/>
    </location>
</feature>
<dbReference type="Pfam" id="PF00096">
    <property type="entry name" value="zf-C2H2"/>
    <property type="match status" value="2"/>
</dbReference>
<sequence length="1472" mass="165328">MDPTKKVFRLRELPATVETKEGVACLLSERLGNVPLANVWVRSLATSMNVYGPSTKVATVTFSVMPSLISQSDPDQEEWNIPARDYGSESPDFILDTHFMGLTPLNDTGDSQPSYDCIAVSGLAGHAFGSWQPRGGDKRFMWIRDELTKLHGTRAILYGYDTRLKGSSSFQRITDLAKRLIDQLHAARDPSSQTPLIFLAHSLGGLVVKQALRDLTENYTGKAYQDLLHAVCGAIFFGVPNLGMEQKALQAIVRGNPNEELISELSANESFVRELSKAFASLPLHQHCTFRWAYEMEESPTAVERNGKLTLDGPQMMLVSRRSATCGFFDTCTNVTFPIHANHSNMVKFKKSSDDCNIVLRRLAEIQQGAHKSQSDIESGAHGRASPHTAPEEVGQPTDQGNSQHGTGPPAGDLTALPARSIRAELDEFRKISNLTESDKNSFLSTTFDTVTGLAGKIQEQQEQSGNLMYMGRLEQFLISMQQFGELTAKIQLFSDGQDPMAYVWGPLHHILEIISSCPLESTNRLPEHQPFDCMLSAYQSIGQEIPQVQGRESLFVSRPYFRDVLDIIYKDILSFHAQVIRHLKRRQWLKLFNAWWTDFDLTVRTIVERIAANRRIIENEQSLAEFEKTRNRHLTDKHELEHKRREQSRENTKAVHEWLSAVEHEKEHALKRKVWQDYKGSGDWLLKDSRFHRWASPDDIFHPLLWLSGIPGAGKTILASIVIEKLLETPGANVAYFYCKYGDEKRNSVDGITRSVLAQLLAHNPGLLPYFHDRYCTSRSPISSSVSEELLGISLDECRKTYIVIDGLDECGTAARRDITARFRRHVNGATELGSTRCLFVSQEDGHAAEDLHGIPVIKIGDSNRADISRFAAEWHKKIVKKFKTTNEDIQGIIVQRAKGMFIFADLFAKYLQGLDSINELNDQLRSENLPVELDSLYDRIIHRIREVRGVDKMRPIEEILGWIVCARRPLRWEEIQTAVCISPDPDNPRFDVGRRLHSSPFELFASLVRCHPDGTVELVHGTARQYLTKKETGSEKRSSPRLSITLHEAHFSLGLRCLTYLALPQFDCGRDKKDIRLDLLSGFYQLHDYATACWATHLEELANLKQPDVARLRPAVVNLVRLRWSGSASYKPHPNVVRLRGSLSPLKGPEDGISTNYDQLVEAVACARKQSGLSGTDPSDAEEALTLWKATADIRSVLESFSARDAELKTIEELYGPNRFKCPRMNCMTYHQGLESSGKRKKHVSKHTCAYLCSVPDCSWGIFGFAVETQLKAHLSEMHCMPQANYSEEPRYAKPQKHKTRKPGPSKPRPKCPDCNKSFSKESALKRHIPTHSGKKPFSCGMCKQSFARDDALKRHLETKHSANKFSCLVSLEDGTQVGCRKLFDTVTLLQDHWQGDGATCIGQWRLENQQAGDFGGEGPNASMPANPTSAKKGQMPVAAKRSLPPFRTLLEWCGLLESGTATPASIHGP</sequence>
<evidence type="ECO:0000256" key="2">
    <source>
        <dbReference type="PROSITE-ProRule" id="PRU00042"/>
    </source>
</evidence>
<dbReference type="PROSITE" id="PS50157">
    <property type="entry name" value="ZINC_FINGER_C2H2_2"/>
    <property type="match status" value="2"/>
</dbReference>
<dbReference type="InterPro" id="IPR054471">
    <property type="entry name" value="GPIID_WHD"/>
</dbReference>
<keyword evidence="2" id="KW-0863">Zinc-finger</keyword>
<dbReference type="InterPro" id="IPR027417">
    <property type="entry name" value="P-loop_NTPase"/>
</dbReference>
<dbReference type="SMART" id="SM00355">
    <property type="entry name" value="ZnF_C2H2"/>
    <property type="match status" value="4"/>
</dbReference>
<dbReference type="GeneID" id="98157146"/>
<feature type="compositionally biased region" description="Basic residues" evidence="3">
    <location>
        <begin position="1296"/>
        <end position="1312"/>
    </location>
</feature>
<name>A0ABR4JFT2_9EURO</name>
<gene>
    <name evidence="5" type="ORF">BJX68DRAFT_248761</name>
</gene>
<dbReference type="PANTHER" id="PTHR10039">
    <property type="entry name" value="AMELOGENIN"/>
    <property type="match status" value="1"/>
</dbReference>
<evidence type="ECO:0000259" key="4">
    <source>
        <dbReference type="PROSITE" id="PS50157"/>
    </source>
</evidence>
<dbReference type="SUPFAM" id="SSF53474">
    <property type="entry name" value="alpha/beta-Hydrolases"/>
    <property type="match status" value="1"/>
</dbReference>
<dbReference type="Pfam" id="PF24883">
    <property type="entry name" value="NPHP3_N"/>
    <property type="match status" value="1"/>
</dbReference>
<dbReference type="InterPro" id="IPR036236">
    <property type="entry name" value="Znf_C2H2_sf"/>
</dbReference>